<dbReference type="EMBL" id="VFRQ01000001">
    <property type="protein sequence ID" value="TPE46027.1"/>
    <property type="molecule type" value="Genomic_DNA"/>
</dbReference>
<dbReference type="NCBIfam" id="TIGR04131">
    <property type="entry name" value="Bac_Flav_CTERM"/>
    <property type="match status" value="1"/>
</dbReference>
<evidence type="ECO:0000256" key="1">
    <source>
        <dbReference type="SAM" id="SignalP"/>
    </source>
</evidence>
<keyword evidence="1" id="KW-0732">Signal</keyword>
<reference evidence="2 3" key="1">
    <citation type="submission" date="2019-06" db="EMBL/GenBank/DDBJ databases">
        <title>A novel bacterium of genus Pontibacter, isolated from marine sediment.</title>
        <authorList>
            <person name="Huang H."/>
            <person name="Mo K."/>
            <person name="Hu Y."/>
        </authorList>
    </citation>
    <scope>NUCLEOTIDE SEQUENCE [LARGE SCALE GENOMIC DNA]</scope>
    <source>
        <strain evidence="2 3">HB172049</strain>
    </source>
</reference>
<evidence type="ECO:0000313" key="2">
    <source>
        <dbReference type="EMBL" id="TPE46027.1"/>
    </source>
</evidence>
<name>A0A501WG96_9BACT</name>
<dbReference type="Proteomes" id="UP000316727">
    <property type="component" value="Unassembled WGS sequence"/>
</dbReference>
<dbReference type="RefSeq" id="WP_140618633.1">
    <property type="nucleotide sequence ID" value="NZ_VFRQ01000001.1"/>
</dbReference>
<proteinExistence type="predicted"/>
<protein>
    <submittedName>
        <fullName evidence="2">Gliding motility-associated C-terminal domain-containing protein</fullName>
    </submittedName>
</protein>
<dbReference type="AlphaFoldDB" id="A0A501WG96"/>
<sequence length="740" mass="82905">MPKRILLLFLFFLSVTVTARATHIVGGEFEMQHLSGYNYKLSLNLYFDAVHGSSGAKDSYVSINVFSKASNAFVGRFNLSLSSVTRVPYTNIDCTVGELVTDKRVYTSNIYLDPNLYNLPEGYYITWERCCRNHTINNIIDPDAAAQVFYMEFPPVVKKGQFFQNSSPILFPPLSDYACVDQLFYYEFNGTDPDGDSLVYSMVTPLNGYTSADLPAYYDLNTFPPVYYVTPQPAPYPTVPWRPGYSTVDQIHGSPAINIDAKTGLLTMRPAQKGLFVFGVKIEEYRDGTKLGEVRREFQVLVLECPNNQAPQVMLREPDSKALYQEGQVLRINSREATRCMEILFTDPNLSEYVELRAKPVNFSEAGFTVSGPSSGIINQGAATDTLRATLCFEECFDTKGKVYQLDLIVKDDGCSLPKQDTVRLSFSIAPPPDSPPTLSLSTTTRRFEVRQGDQINFEVLGLDPDDDMVYLSATGRDFDMSSQNIRFESGNGAGETSSPFVWDITCETMKQQLYTVDFMLRTTVCGQETVRKETIEVVPVSDNQAPILSADNPALTYTLKLNEAFELNLSGLDIDQDNLRMEAAGEGFNLEEYGMQFTGSGTAGAANGKFTWLPACPKTEDEVLRVNFILQEENCAPKPQQLTVEFRVEVPKVGSYVPPNIFTPNGDGKNDFFEIPGLPQEFCSATFQNIRIYNRWGREVYRSTDSAFKWDGANLNDGVYFYMIDFNTTTYKGSVTLVR</sequence>
<gene>
    <name evidence="2" type="ORF">FJM65_01395</name>
</gene>
<organism evidence="2 3">
    <name type="scientific">Pontibacter mangrovi</name>
    <dbReference type="NCBI Taxonomy" id="2589816"/>
    <lineage>
        <taxon>Bacteria</taxon>
        <taxon>Pseudomonadati</taxon>
        <taxon>Bacteroidota</taxon>
        <taxon>Cytophagia</taxon>
        <taxon>Cytophagales</taxon>
        <taxon>Hymenobacteraceae</taxon>
        <taxon>Pontibacter</taxon>
    </lineage>
</organism>
<evidence type="ECO:0000313" key="3">
    <source>
        <dbReference type="Proteomes" id="UP000316727"/>
    </source>
</evidence>
<feature type="signal peptide" evidence="1">
    <location>
        <begin position="1"/>
        <end position="19"/>
    </location>
</feature>
<accession>A0A501WG96</accession>
<dbReference type="InterPro" id="IPR026341">
    <property type="entry name" value="T9SS_type_B"/>
</dbReference>
<dbReference type="OrthoDB" id="1490014at2"/>
<comment type="caution">
    <text evidence="2">The sequence shown here is derived from an EMBL/GenBank/DDBJ whole genome shotgun (WGS) entry which is preliminary data.</text>
</comment>
<dbReference type="Pfam" id="PF13585">
    <property type="entry name" value="CHU_C"/>
    <property type="match status" value="1"/>
</dbReference>
<keyword evidence="3" id="KW-1185">Reference proteome</keyword>
<feature type="chain" id="PRO_5021310324" evidence="1">
    <location>
        <begin position="20"/>
        <end position="740"/>
    </location>
</feature>